<proteinExistence type="predicted"/>
<dbReference type="Proteomes" id="UP001501842">
    <property type="component" value="Unassembled WGS sequence"/>
</dbReference>
<dbReference type="Gene3D" id="2.70.98.10">
    <property type="match status" value="1"/>
</dbReference>
<keyword evidence="2" id="KW-1185">Reference proteome</keyword>
<organism evidence="1 2">
    <name type="scientific">Actinocorallia aurantiaca</name>
    <dbReference type="NCBI Taxonomy" id="46204"/>
    <lineage>
        <taxon>Bacteria</taxon>
        <taxon>Bacillati</taxon>
        <taxon>Actinomycetota</taxon>
        <taxon>Actinomycetes</taxon>
        <taxon>Streptosporangiales</taxon>
        <taxon>Thermomonosporaceae</taxon>
        <taxon>Actinocorallia</taxon>
    </lineage>
</organism>
<dbReference type="InterPro" id="IPR014718">
    <property type="entry name" value="GH-type_carb-bd"/>
</dbReference>
<dbReference type="CDD" id="cd09022">
    <property type="entry name" value="Aldose_epim_Ec_YihR"/>
    <property type="match status" value="1"/>
</dbReference>
<reference evidence="2" key="1">
    <citation type="journal article" date="2019" name="Int. J. Syst. Evol. Microbiol.">
        <title>The Global Catalogue of Microorganisms (GCM) 10K type strain sequencing project: providing services to taxonomists for standard genome sequencing and annotation.</title>
        <authorList>
            <consortium name="The Broad Institute Genomics Platform"/>
            <consortium name="The Broad Institute Genome Sequencing Center for Infectious Disease"/>
            <person name="Wu L."/>
            <person name="Ma J."/>
        </authorList>
    </citation>
    <scope>NUCLEOTIDE SEQUENCE [LARGE SCALE GENOMIC DNA]</scope>
    <source>
        <strain evidence="2">JCM 8201</strain>
    </source>
</reference>
<sequence length="345" mass="37225">MFGPAPIVRKISPEIRGDRRLSTERPANCDSLRDLGRGAVRDNGGMTLTGTQHTITAGPYRAVVTEQGGTLRSLTRGGRPLVLEHDPDDVVPAAFGQLLAPWPNRIDRGVYVFEGAEQRTPVTEPERDCAIHGLVRWESWTAGEHGDSSVTLRHRILGRPGYPYRLDLAVTYALDAERGLTATLSATNSGTRNAPYGQSAHPYLTVGLPLDKCTVTFGATHYQPVNDRLIPSGAPVPVTGTRYDLTAGGRFGDRRIDTAYTGLPYGEGRVWVGLSGGGRTVGLWADENHPWLQLYTADDLPGEKARTGLAVEPMTCPPNAFNTGVDLITLKPGDTFSGSWGIISL</sequence>
<dbReference type="InterPro" id="IPR011013">
    <property type="entry name" value="Gal_mutarotase_sf_dom"/>
</dbReference>
<dbReference type="PROSITE" id="PS00064">
    <property type="entry name" value="L_LDH"/>
    <property type="match status" value="1"/>
</dbReference>
<dbReference type="EMBL" id="BAAATZ010000021">
    <property type="protein sequence ID" value="GAA2732309.1"/>
    <property type="molecule type" value="Genomic_DNA"/>
</dbReference>
<dbReference type="SUPFAM" id="SSF74650">
    <property type="entry name" value="Galactose mutarotase-like"/>
    <property type="match status" value="1"/>
</dbReference>
<evidence type="ECO:0000313" key="2">
    <source>
        <dbReference type="Proteomes" id="UP001501842"/>
    </source>
</evidence>
<dbReference type="InterPro" id="IPR018177">
    <property type="entry name" value="L-lactate_DH_AS"/>
</dbReference>
<protein>
    <submittedName>
        <fullName evidence="1">Aldose 1-epimerase family protein</fullName>
    </submittedName>
</protein>
<gene>
    <name evidence="1" type="ORF">GCM10010439_49750</name>
</gene>
<evidence type="ECO:0000313" key="1">
    <source>
        <dbReference type="EMBL" id="GAA2732309.1"/>
    </source>
</evidence>
<dbReference type="InterPro" id="IPR037480">
    <property type="entry name" value="YihR-like"/>
</dbReference>
<dbReference type="PANTHER" id="PTHR10091:SF0">
    <property type="entry name" value="GALACTOSE MUTAROTASE"/>
    <property type="match status" value="1"/>
</dbReference>
<accession>A0ABP6GXB5</accession>
<dbReference type="Pfam" id="PF01263">
    <property type="entry name" value="Aldose_epim"/>
    <property type="match status" value="1"/>
</dbReference>
<comment type="caution">
    <text evidence="1">The sequence shown here is derived from an EMBL/GenBank/DDBJ whole genome shotgun (WGS) entry which is preliminary data.</text>
</comment>
<dbReference type="PANTHER" id="PTHR10091">
    <property type="entry name" value="ALDOSE-1-EPIMERASE"/>
    <property type="match status" value="1"/>
</dbReference>
<name>A0ABP6GXB5_9ACTN</name>
<dbReference type="InterPro" id="IPR008183">
    <property type="entry name" value="Aldose_1/G6P_1-epimerase"/>
</dbReference>